<evidence type="ECO:0000313" key="1">
    <source>
        <dbReference type="EMBL" id="TNN50355.1"/>
    </source>
</evidence>
<reference evidence="1 2" key="1">
    <citation type="submission" date="2019-03" db="EMBL/GenBank/DDBJ databases">
        <title>First draft genome of Liparis tanakae, snailfish: a comprehensive survey of snailfish specific genes.</title>
        <authorList>
            <person name="Kim W."/>
            <person name="Song I."/>
            <person name="Jeong J.-H."/>
            <person name="Kim D."/>
            <person name="Kim S."/>
            <person name="Ryu S."/>
            <person name="Song J.Y."/>
            <person name="Lee S.K."/>
        </authorList>
    </citation>
    <scope>NUCLEOTIDE SEQUENCE [LARGE SCALE GENOMIC DNA]</scope>
    <source>
        <tissue evidence="1">Muscle</tissue>
    </source>
</reference>
<keyword evidence="2" id="KW-1185">Reference proteome</keyword>
<organism evidence="1 2">
    <name type="scientific">Liparis tanakae</name>
    <name type="common">Tanaka's snailfish</name>
    <dbReference type="NCBI Taxonomy" id="230148"/>
    <lineage>
        <taxon>Eukaryota</taxon>
        <taxon>Metazoa</taxon>
        <taxon>Chordata</taxon>
        <taxon>Craniata</taxon>
        <taxon>Vertebrata</taxon>
        <taxon>Euteleostomi</taxon>
        <taxon>Actinopterygii</taxon>
        <taxon>Neopterygii</taxon>
        <taxon>Teleostei</taxon>
        <taxon>Neoteleostei</taxon>
        <taxon>Acanthomorphata</taxon>
        <taxon>Eupercaria</taxon>
        <taxon>Perciformes</taxon>
        <taxon>Cottioidei</taxon>
        <taxon>Cottales</taxon>
        <taxon>Liparidae</taxon>
        <taxon>Liparis</taxon>
    </lineage>
</organism>
<dbReference type="EMBL" id="SRLO01000620">
    <property type="protein sequence ID" value="TNN50355.1"/>
    <property type="molecule type" value="Genomic_DNA"/>
</dbReference>
<dbReference type="AlphaFoldDB" id="A0A4Z2GBC6"/>
<dbReference type="Proteomes" id="UP000314294">
    <property type="component" value="Unassembled WGS sequence"/>
</dbReference>
<sequence length="80" mass="8665">MAADGRSVHAEREAKRFILATSTAPSALPELSPCKFLSTSPSLQKAILIKKQEVEEVACHPIADEQFPTRVVDWASAACL</sequence>
<gene>
    <name evidence="1" type="ORF">EYF80_039437</name>
</gene>
<evidence type="ECO:0000313" key="2">
    <source>
        <dbReference type="Proteomes" id="UP000314294"/>
    </source>
</evidence>
<proteinExistence type="predicted"/>
<protein>
    <submittedName>
        <fullName evidence="1">Uncharacterized protein</fullName>
    </submittedName>
</protein>
<accession>A0A4Z2GBC6</accession>
<name>A0A4Z2GBC6_9TELE</name>
<comment type="caution">
    <text evidence="1">The sequence shown here is derived from an EMBL/GenBank/DDBJ whole genome shotgun (WGS) entry which is preliminary data.</text>
</comment>